<protein>
    <submittedName>
        <fullName evidence="1">Uncharacterized protein</fullName>
    </submittedName>
</protein>
<organism evidence="1 2">
    <name type="scientific">Cinchona calisaya</name>
    <dbReference type="NCBI Taxonomy" id="153742"/>
    <lineage>
        <taxon>Eukaryota</taxon>
        <taxon>Viridiplantae</taxon>
        <taxon>Streptophyta</taxon>
        <taxon>Embryophyta</taxon>
        <taxon>Tracheophyta</taxon>
        <taxon>Spermatophyta</taxon>
        <taxon>Magnoliopsida</taxon>
        <taxon>eudicotyledons</taxon>
        <taxon>Gunneridae</taxon>
        <taxon>Pentapetalae</taxon>
        <taxon>asterids</taxon>
        <taxon>lamiids</taxon>
        <taxon>Gentianales</taxon>
        <taxon>Rubiaceae</taxon>
        <taxon>Cinchonoideae</taxon>
        <taxon>Cinchoneae</taxon>
        <taxon>Cinchona</taxon>
    </lineage>
</organism>
<evidence type="ECO:0000313" key="2">
    <source>
        <dbReference type="Proteomes" id="UP001630127"/>
    </source>
</evidence>
<accession>A0ABD2Y3H8</accession>
<reference evidence="1 2" key="1">
    <citation type="submission" date="2024-11" db="EMBL/GenBank/DDBJ databases">
        <title>A near-complete genome assembly of Cinchona calisaya.</title>
        <authorList>
            <person name="Lian D.C."/>
            <person name="Zhao X.W."/>
            <person name="Wei L."/>
        </authorList>
    </citation>
    <scope>NUCLEOTIDE SEQUENCE [LARGE SCALE GENOMIC DNA]</scope>
    <source>
        <tissue evidence="1">Nenye</tissue>
    </source>
</reference>
<dbReference type="Proteomes" id="UP001630127">
    <property type="component" value="Unassembled WGS sequence"/>
</dbReference>
<name>A0ABD2Y3H8_9GENT</name>
<gene>
    <name evidence="1" type="ORF">ACH5RR_036117</name>
</gene>
<comment type="caution">
    <text evidence="1">The sequence shown here is derived from an EMBL/GenBank/DDBJ whole genome shotgun (WGS) entry which is preliminary data.</text>
</comment>
<dbReference type="AlphaFoldDB" id="A0ABD2Y3H8"/>
<proteinExistence type="predicted"/>
<keyword evidence="2" id="KW-1185">Reference proteome</keyword>
<dbReference type="EMBL" id="JBJUIK010000015">
    <property type="protein sequence ID" value="KAL3501668.1"/>
    <property type="molecule type" value="Genomic_DNA"/>
</dbReference>
<evidence type="ECO:0000313" key="1">
    <source>
        <dbReference type="EMBL" id="KAL3501668.1"/>
    </source>
</evidence>
<sequence>MAMRFLRTFLSFIPRWSEADEVVRQHLGDLLIGIEAAFSNAGSDICEAAQKGEENHQLDAVHSKLVENIEIFKPRIKEAYNFLSNYAFRSQSPVTELEVWNLFCIYIEGNALDGLVDEGYLTDPLKEQVRAFQEFVYSFRHFISCMLDRNDDCCQRILRDVWIHAGGIAVCSARLMYLF</sequence>